<dbReference type="InterPro" id="IPR020103">
    <property type="entry name" value="PsdUridine_synth_cat_dom_sf"/>
</dbReference>
<dbReference type="SUPFAM" id="SSF55174">
    <property type="entry name" value="Alpha-L RNA-binding motif"/>
    <property type="match status" value="1"/>
</dbReference>
<dbReference type="InterPro" id="IPR036986">
    <property type="entry name" value="S4_RNA-bd_sf"/>
</dbReference>
<evidence type="ECO:0000256" key="1">
    <source>
        <dbReference type="ARBA" id="ARBA00008348"/>
    </source>
</evidence>
<feature type="region of interest" description="Disordered" evidence="5">
    <location>
        <begin position="238"/>
        <end position="280"/>
    </location>
</feature>
<dbReference type="InterPro" id="IPR050343">
    <property type="entry name" value="RsuA_PseudoU_synthase"/>
</dbReference>
<dbReference type="InterPro" id="IPR018496">
    <property type="entry name" value="PsdUridine_synth_RsuA/RluB_CS"/>
</dbReference>
<dbReference type="InterPro" id="IPR000748">
    <property type="entry name" value="PsdUridine_synth_RsuA/RluB/E/F"/>
</dbReference>
<dbReference type="Gene3D" id="3.30.70.580">
    <property type="entry name" value="Pseudouridine synthase I, catalytic domain, N-terminal subdomain"/>
    <property type="match status" value="1"/>
</dbReference>
<evidence type="ECO:0000259" key="6">
    <source>
        <dbReference type="SMART" id="SM00363"/>
    </source>
</evidence>
<protein>
    <recommendedName>
        <fullName evidence="4">Pseudouridine synthase</fullName>
        <ecNumber evidence="4">5.4.99.-</ecNumber>
    </recommendedName>
</protein>
<dbReference type="SMART" id="SM00363">
    <property type="entry name" value="S4"/>
    <property type="match status" value="1"/>
</dbReference>
<dbReference type="RefSeq" id="WP_353565216.1">
    <property type="nucleotide sequence ID" value="NZ_BAABRI010000001.1"/>
</dbReference>
<dbReference type="Pfam" id="PF00849">
    <property type="entry name" value="PseudoU_synth_2"/>
    <property type="match status" value="1"/>
</dbReference>
<evidence type="ECO:0000313" key="8">
    <source>
        <dbReference type="Proteomes" id="UP001476282"/>
    </source>
</evidence>
<keyword evidence="2 4" id="KW-0413">Isomerase</keyword>
<dbReference type="InterPro" id="IPR002942">
    <property type="entry name" value="S4_RNA-bd"/>
</dbReference>
<dbReference type="InterPro" id="IPR020094">
    <property type="entry name" value="TruA/RsuA/RluB/E/F_N"/>
</dbReference>
<feature type="compositionally biased region" description="Basic residues" evidence="5">
    <location>
        <begin position="256"/>
        <end position="280"/>
    </location>
</feature>
<accession>A0ABP9UIL7</accession>
<dbReference type="EMBL" id="BAABRI010000001">
    <property type="protein sequence ID" value="GAA5481060.1"/>
    <property type="molecule type" value="Genomic_DNA"/>
</dbReference>
<feature type="domain" description="RNA-binding S4" evidence="6">
    <location>
        <begin position="7"/>
        <end position="65"/>
    </location>
</feature>
<dbReference type="Gene3D" id="3.10.290.10">
    <property type="entry name" value="RNA-binding S4 domain"/>
    <property type="match status" value="1"/>
</dbReference>
<organism evidence="7 8">
    <name type="scientific">Haloferula sargassicola</name>
    <dbReference type="NCBI Taxonomy" id="490096"/>
    <lineage>
        <taxon>Bacteria</taxon>
        <taxon>Pseudomonadati</taxon>
        <taxon>Verrucomicrobiota</taxon>
        <taxon>Verrucomicrobiia</taxon>
        <taxon>Verrucomicrobiales</taxon>
        <taxon>Verrucomicrobiaceae</taxon>
        <taxon>Haloferula</taxon>
    </lineage>
</organism>
<dbReference type="PANTHER" id="PTHR47683:SF2">
    <property type="entry name" value="RNA-BINDING S4 DOMAIN-CONTAINING PROTEIN"/>
    <property type="match status" value="1"/>
</dbReference>
<dbReference type="NCBIfam" id="TIGR00093">
    <property type="entry name" value="pseudouridine synthase"/>
    <property type="match status" value="1"/>
</dbReference>
<dbReference type="CDD" id="cd00165">
    <property type="entry name" value="S4"/>
    <property type="match status" value="1"/>
</dbReference>
<name>A0ABP9UIL7_9BACT</name>
<dbReference type="EC" id="5.4.99.-" evidence="4"/>
<comment type="similarity">
    <text evidence="1 4">Belongs to the pseudouridine synthase RsuA family.</text>
</comment>
<keyword evidence="8" id="KW-1185">Reference proteome</keyword>
<comment type="caution">
    <text evidence="7">The sequence shown here is derived from an EMBL/GenBank/DDBJ whole genome shotgun (WGS) entry which is preliminary data.</text>
</comment>
<gene>
    <name evidence="7" type="primary">rluB</name>
    <name evidence="7" type="ORF">Hsar01_00266</name>
</gene>
<evidence type="ECO:0000256" key="2">
    <source>
        <dbReference type="ARBA" id="ARBA00023235"/>
    </source>
</evidence>
<reference evidence="7 8" key="1">
    <citation type="submission" date="2024-02" db="EMBL/GenBank/DDBJ databases">
        <title>Haloferula sargassicola NBRC 104335.</title>
        <authorList>
            <person name="Ichikawa N."/>
            <person name="Katano-Makiyama Y."/>
            <person name="Hidaka K."/>
        </authorList>
    </citation>
    <scope>NUCLEOTIDE SEQUENCE [LARGE SCALE GENOMIC DNA]</scope>
    <source>
        <strain evidence="7 8">NBRC 104335</strain>
    </source>
</reference>
<evidence type="ECO:0000256" key="5">
    <source>
        <dbReference type="SAM" id="MobiDB-lite"/>
    </source>
</evidence>
<dbReference type="Pfam" id="PF01479">
    <property type="entry name" value="S4"/>
    <property type="match status" value="1"/>
</dbReference>
<evidence type="ECO:0000256" key="4">
    <source>
        <dbReference type="RuleBase" id="RU003887"/>
    </source>
</evidence>
<dbReference type="PROSITE" id="PS01149">
    <property type="entry name" value="PSI_RSU"/>
    <property type="match status" value="1"/>
</dbReference>
<keyword evidence="3" id="KW-0694">RNA-binding</keyword>
<dbReference type="PANTHER" id="PTHR47683">
    <property type="entry name" value="PSEUDOURIDINE SYNTHASE FAMILY PROTEIN-RELATED"/>
    <property type="match status" value="1"/>
</dbReference>
<dbReference type="Proteomes" id="UP001476282">
    <property type="component" value="Unassembled WGS sequence"/>
</dbReference>
<evidence type="ECO:0000313" key="7">
    <source>
        <dbReference type="EMBL" id="GAA5481060.1"/>
    </source>
</evidence>
<sequence>MNDSDGTRLNKFLASCGVGSRRACDAMVQDGHVEINGQPCLNPAERVSASDFVKVDGKRVQPKRTTTIAFNKPKGLVCSKDDELGRHTIFEALPVQLSHLNHVGRLDRESEGLLILTNDGHLAQSMLHPSKDVEKEYFVTANQQVSDEHLDQFLRGIFVEEGKIKLRAKEIERLSPRRLRIVLTTGYKRQIRVMLEAMGYGVQRLVRVRIGSVFLSDLPIGAYRPLDPAEIEALTVNPDSRKRVKAKREAPDRRKDKPARKKLSAFSKKRPAAKKPKRPS</sequence>
<dbReference type="PROSITE" id="PS50889">
    <property type="entry name" value="S4"/>
    <property type="match status" value="1"/>
</dbReference>
<evidence type="ECO:0000256" key="3">
    <source>
        <dbReference type="PROSITE-ProRule" id="PRU00182"/>
    </source>
</evidence>
<dbReference type="Gene3D" id="3.30.70.1560">
    <property type="entry name" value="Alpha-L RNA-binding motif"/>
    <property type="match status" value="1"/>
</dbReference>
<dbReference type="InterPro" id="IPR042092">
    <property type="entry name" value="PsdUridine_s_RsuA/RluB/E/F_cat"/>
</dbReference>
<dbReference type="SUPFAM" id="SSF55120">
    <property type="entry name" value="Pseudouridine synthase"/>
    <property type="match status" value="1"/>
</dbReference>
<proteinExistence type="inferred from homology"/>
<dbReference type="InterPro" id="IPR006145">
    <property type="entry name" value="PsdUridine_synth_RsuA/RluA"/>
</dbReference>